<feature type="compositionally biased region" description="Basic and acidic residues" evidence="1">
    <location>
        <begin position="64"/>
        <end position="76"/>
    </location>
</feature>
<evidence type="ECO:0000313" key="3">
    <source>
        <dbReference type="Proteomes" id="UP001066276"/>
    </source>
</evidence>
<keyword evidence="3" id="KW-1185">Reference proteome</keyword>
<evidence type="ECO:0000313" key="2">
    <source>
        <dbReference type="EMBL" id="KAJ1207074.1"/>
    </source>
</evidence>
<dbReference type="AlphaFoldDB" id="A0AAV7W1Y3"/>
<dbReference type="Proteomes" id="UP001066276">
    <property type="component" value="Chromosome 1_2"/>
</dbReference>
<feature type="region of interest" description="Disordered" evidence="1">
    <location>
        <begin position="1"/>
        <end position="21"/>
    </location>
</feature>
<dbReference type="EMBL" id="JANPWB010000002">
    <property type="protein sequence ID" value="KAJ1207074.1"/>
    <property type="molecule type" value="Genomic_DNA"/>
</dbReference>
<proteinExistence type="predicted"/>
<organism evidence="2 3">
    <name type="scientific">Pleurodeles waltl</name>
    <name type="common">Iberian ribbed newt</name>
    <dbReference type="NCBI Taxonomy" id="8319"/>
    <lineage>
        <taxon>Eukaryota</taxon>
        <taxon>Metazoa</taxon>
        <taxon>Chordata</taxon>
        <taxon>Craniata</taxon>
        <taxon>Vertebrata</taxon>
        <taxon>Euteleostomi</taxon>
        <taxon>Amphibia</taxon>
        <taxon>Batrachia</taxon>
        <taxon>Caudata</taxon>
        <taxon>Salamandroidea</taxon>
        <taxon>Salamandridae</taxon>
        <taxon>Pleurodelinae</taxon>
        <taxon>Pleurodeles</taxon>
    </lineage>
</organism>
<accession>A0AAV7W1Y3</accession>
<feature type="region of interest" description="Disordered" evidence="1">
    <location>
        <begin position="58"/>
        <end position="87"/>
    </location>
</feature>
<protein>
    <submittedName>
        <fullName evidence="2">Uncharacterized protein</fullName>
    </submittedName>
</protein>
<gene>
    <name evidence="2" type="ORF">NDU88_002466</name>
</gene>
<evidence type="ECO:0000256" key="1">
    <source>
        <dbReference type="SAM" id="MobiDB-lite"/>
    </source>
</evidence>
<name>A0AAV7W1Y3_PLEWA</name>
<reference evidence="2" key="1">
    <citation type="journal article" date="2022" name="bioRxiv">
        <title>Sequencing and chromosome-scale assembly of the giantPleurodeles waltlgenome.</title>
        <authorList>
            <person name="Brown T."/>
            <person name="Elewa A."/>
            <person name="Iarovenko S."/>
            <person name="Subramanian E."/>
            <person name="Araus A.J."/>
            <person name="Petzold A."/>
            <person name="Susuki M."/>
            <person name="Suzuki K.-i.T."/>
            <person name="Hayashi T."/>
            <person name="Toyoda A."/>
            <person name="Oliveira C."/>
            <person name="Osipova E."/>
            <person name="Leigh N.D."/>
            <person name="Simon A."/>
            <person name="Yun M.H."/>
        </authorList>
    </citation>
    <scope>NUCLEOTIDE SEQUENCE</scope>
    <source>
        <strain evidence="2">20211129_DDA</strain>
        <tissue evidence="2">Liver</tissue>
    </source>
</reference>
<comment type="caution">
    <text evidence="2">The sequence shown here is derived from an EMBL/GenBank/DDBJ whole genome shotgun (WGS) entry which is preliminary data.</text>
</comment>
<sequence>MSTDVRRERPRHRKERHPTPGMQQLRGLSEVAGATTAELGKAELDAKIGVVKEETVMEDGSCDAYRETSQDLEMSKDPYVSGHQDEL</sequence>